<evidence type="ECO:0000256" key="1">
    <source>
        <dbReference type="SAM" id="SignalP"/>
    </source>
</evidence>
<dbReference type="EMBL" id="LODT01000020">
    <property type="protein sequence ID" value="KYQ99743.1"/>
    <property type="molecule type" value="Genomic_DNA"/>
</dbReference>
<feature type="chain" id="PRO_5007593478" description="Transmembrane protein" evidence="1">
    <location>
        <begin position="20"/>
        <end position="197"/>
    </location>
</feature>
<evidence type="ECO:0008006" key="4">
    <source>
        <dbReference type="Google" id="ProtNLM"/>
    </source>
</evidence>
<organism evidence="2 3">
    <name type="scientific">Tieghemostelium lacteum</name>
    <name type="common">Slime mold</name>
    <name type="synonym">Dictyostelium lacteum</name>
    <dbReference type="NCBI Taxonomy" id="361077"/>
    <lineage>
        <taxon>Eukaryota</taxon>
        <taxon>Amoebozoa</taxon>
        <taxon>Evosea</taxon>
        <taxon>Eumycetozoa</taxon>
        <taxon>Dictyostelia</taxon>
        <taxon>Dictyosteliales</taxon>
        <taxon>Raperosteliaceae</taxon>
        <taxon>Tieghemostelium</taxon>
    </lineage>
</organism>
<protein>
    <recommendedName>
        <fullName evidence="4">Transmembrane protein</fullName>
    </recommendedName>
</protein>
<evidence type="ECO:0000313" key="2">
    <source>
        <dbReference type="EMBL" id="KYQ99743.1"/>
    </source>
</evidence>
<reference evidence="2 3" key="1">
    <citation type="submission" date="2015-12" db="EMBL/GenBank/DDBJ databases">
        <title>Dictyostelia acquired genes for synthesis and detection of signals that induce cell-type specialization by lateral gene transfer from prokaryotes.</title>
        <authorList>
            <person name="Gloeckner G."/>
            <person name="Schaap P."/>
        </authorList>
    </citation>
    <scope>NUCLEOTIDE SEQUENCE [LARGE SCALE GENOMIC DNA]</scope>
    <source>
        <strain evidence="2 3">TK</strain>
    </source>
</reference>
<dbReference type="AlphaFoldDB" id="A0A152A0L5"/>
<dbReference type="Proteomes" id="UP000076078">
    <property type="component" value="Unassembled WGS sequence"/>
</dbReference>
<gene>
    <name evidence="2" type="ORF">DLAC_03684</name>
</gene>
<evidence type="ECO:0000313" key="3">
    <source>
        <dbReference type="Proteomes" id="UP000076078"/>
    </source>
</evidence>
<name>A0A152A0L5_TIELA</name>
<keyword evidence="3" id="KW-1185">Reference proteome</keyword>
<keyword evidence="1" id="KW-0732">Signal</keyword>
<dbReference type="InParanoid" id="A0A152A0L5"/>
<feature type="signal peptide" evidence="1">
    <location>
        <begin position="1"/>
        <end position="19"/>
    </location>
</feature>
<proteinExistence type="predicted"/>
<accession>A0A152A0L5</accession>
<comment type="caution">
    <text evidence="2">The sequence shown here is derived from an EMBL/GenBank/DDBJ whole genome shotgun (WGS) entry which is preliminary data.</text>
</comment>
<sequence length="197" mass="21732">MYKSILIGLFVYLFVICNSIDLGSSASESFVLDVLGCNKANGVFYILGYCYSGTKYEYDSSEDQIVIYQSDDVQGYCESTAMRSYVSVGTCIDNSMLNVTNTPTVPISENVLVIDQYQGSCESSGNDVPLKSRQYYQTNTCLQISETEAQIIVCATSTYTQTIYNSTSCETDTIIDSYNYSLGKSCTISSATIEYCQ</sequence>